<sequence>MKKYIAAIILVSFFLNTYAQDGLSLEAGLIIPPVERELYYDVKPNYIRPLTKEKIKDAKLLSDLIEGYPTNWISSYVVTEILTISDGNTVTTKGKNEVLTAQQKKTLATTEIGSEVAFNVKYIYNNPITDKNEDKEIHVEMTLAPDIEAEYIEGNEKLINYFKENTKDKVSKSLFKGMEMARFGFTIDEKGKAINAKVKNSTGDNIADKVIIDLINKMPNWKPAKDLTGKSVQQEFEFSVGKGGC</sequence>
<dbReference type="OrthoDB" id="1436672at2"/>
<dbReference type="EMBL" id="VOOS01000001">
    <property type="protein sequence ID" value="TXB67075.1"/>
    <property type="molecule type" value="Genomic_DNA"/>
</dbReference>
<dbReference type="Gene3D" id="3.30.1150.10">
    <property type="match status" value="1"/>
</dbReference>
<evidence type="ECO:0000256" key="1">
    <source>
        <dbReference type="SAM" id="SignalP"/>
    </source>
</evidence>
<feature type="chain" id="PRO_5022879878" description="TonB C-terminal domain-containing protein" evidence="1">
    <location>
        <begin position="20"/>
        <end position="245"/>
    </location>
</feature>
<evidence type="ECO:0000313" key="3">
    <source>
        <dbReference type="Proteomes" id="UP000321721"/>
    </source>
</evidence>
<keyword evidence="1" id="KW-0732">Signal</keyword>
<gene>
    <name evidence="2" type="ORF">FRY74_02500</name>
</gene>
<evidence type="ECO:0000313" key="2">
    <source>
        <dbReference type="EMBL" id="TXB67075.1"/>
    </source>
</evidence>
<keyword evidence="3" id="KW-1185">Reference proteome</keyword>
<dbReference type="AlphaFoldDB" id="A0A5C6RYN0"/>
<evidence type="ECO:0008006" key="4">
    <source>
        <dbReference type="Google" id="ProtNLM"/>
    </source>
</evidence>
<protein>
    <recommendedName>
        <fullName evidence="4">TonB C-terminal domain-containing protein</fullName>
    </recommendedName>
</protein>
<name>A0A5C6RYN0_9FLAO</name>
<dbReference type="RefSeq" id="WP_147098289.1">
    <property type="nucleotide sequence ID" value="NZ_VOOS01000001.1"/>
</dbReference>
<reference evidence="2 3" key="1">
    <citation type="submission" date="2019-08" db="EMBL/GenBank/DDBJ databases">
        <title>Genome of Vicingus serpentipes NCIMB 15042.</title>
        <authorList>
            <person name="Bowman J.P."/>
        </authorList>
    </citation>
    <scope>NUCLEOTIDE SEQUENCE [LARGE SCALE GENOMIC DNA]</scope>
    <source>
        <strain evidence="2 3">NCIMB 15042</strain>
    </source>
</reference>
<dbReference type="Proteomes" id="UP000321721">
    <property type="component" value="Unassembled WGS sequence"/>
</dbReference>
<dbReference type="SUPFAM" id="SSF74653">
    <property type="entry name" value="TolA/TonB C-terminal domain"/>
    <property type="match status" value="1"/>
</dbReference>
<comment type="caution">
    <text evidence="2">The sequence shown here is derived from an EMBL/GenBank/DDBJ whole genome shotgun (WGS) entry which is preliminary data.</text>
</comment>
<organism evidence="2 3">
    <name type="scientific">Vicingus serpentipes</name>
    <dbReference type="NCBI Taxonomy" id="1926625"/>
    <lineage>
        <taxon>Bacteria</taxon>
        <taxon>Pseudomonadati</taxon>
        <taxon>Bacteroidota</taxon>
        <taxon>Flavobacteriia</taxon>
        <taxon>Flavobacteriales</taxon>
        <taxon>Vicingaceae</taxon>
        <taxon>Vicingus</taxon>
    </lineage>
</organism>
<proteinExistence type="predicted"/>
<accession>A0A5C6RYN0</accession>
<feature type="signal peptide" evidence="1">
    <location>
        <begin position="1"/>
        <end position="19"/>
    </location>
</feature>